<feature type="region of interest" description="Disordered" evidence="7">
    <location>
        <begin position="240"/>
        <end position="272"/>
    </location>
</feature>
<evidence type="ECO:0000313" key="12">
    <source>
        <dbReference type="Proteomes" id="UP000095284"/>
    </source>
</evidence>
<dbReference type="Proteomes" id="UP000582659">
    <property type="component" value="Unassembled WGS sequence"/>
</dbReference>
<dbReference type="EMBL" id="CAJFCV020000004">
    <property type="protein sequence ID" value="CAG9113516.1"/>
    <property type="molecule type" value="Genomic_DNA"/>
</dbReference>
<organism evidence="12 14">
    <name type="scientific">Bursaphelenchus xylophilus</name>
    <name type="common">Pinewood nematode worm</name>
    <name type="synonym">Aphelenchoides xylophilus</name>
    <dbReference type="NCBI Taxonomy" id="6326"/>
    <lineage>
        <taxon>Eukaryota</taxon>
        <taxon>Metazoa</taxon>
        <taxon>Ecdysozoa</taxon>
        <taxon>Nematoda</taxon>
        <taxon>Chromadorea</taxon>
        <taxon>Rhabditida</taxon>
        <taxon>Tylenchina</taxon>
        <taxon>Tylenchomorpha</taxon>
        <taxon>Aphelenchoidea</taxon>
        <taxon>Aphelenchoididae</taxon>
        <taxon>Bursaphelenchus</taxon>
    </lineage>
</organism>
<dbReference type="WBParaSite" id="BXY_1144100.1">
    <property type="protein sequence ID" value="BXY_1144100.1"/>
    <property type="gene ID" value="BXY_1144100"/>
</dbReference>
<dbReference type="InterPro" id="IPR007209">
    <property type="entry name" value="RNaseL-inhib-like_metal-bd_dom"/>
</dbReference>
<dbReference type="Proteomes" id="UP000095284">
    <property type="component" value="Unplaced"/>
</dbReference>
<keyword evidence="1" id="KW-0963">Cytoplasm</keyword>
<dbReference type="GO" id="GO:0000455">
    <property type="term" value="P:enzyme-directed rRNA pseudouridine synthesis"/>
    <property type="evidence" value="ECO:0007669"/>
    <property type="project" value="UniProtKB-UniRule"/>
</dbReference>
<feature type="binding site" evidence="6">
    <location>
        <position position="137"/>
    </location>
    <ligand>
        <name>S-adenosyl-L-methionine</name>
        <dbReference type="ChEBI" id="CHEBI:59789"/>
    </ligand>
</feature>
<evidence type="ECO:0000256" key="6">
    <source>
        <dbReference type="HAMAP-Rule" id="MF_03146"/>
    </source>
</evidence>
<comment type="catalytic activity">
    <reaction evidence="6">
        <text>an N(1)-methylpseudouridine in rRNA + S-adenosyl-L-methionine = N(1)-methyl-N(3)-[(3S)-3-amino-3-carboxypropyl]pseudouridine in rRNA + S-methyl-5'-thioadenosine + H(+)</text>
        <dbReference type="Rhea" id="RHEA:63296"/>
        <dbReference type="Rhea" id="RHEA-COMP:11634"/>
        <dbReference type="Rhea" id="RHEA-COMP:16310"/>
        <dbReference type="ChEBI" id="CHEBI:15378"/>
        <dbReference type="ChEBI" id="CHEBI:17509"/>
        <dbReference type="ChEBI" id="CHEBI:59789"/>
        <dbReference type="ChEBI" id="CHEBI:74890"/>
        <dbReference type="ChEBI" id="CHEBI:146234"/>
        <dbReference type="EC" id="2.5.1.157"/>
    </reaction>
</comment>
<evidence type="ECO:0000256" key="2">
    <source>
        <dbReference type="ARBA" id="ARBA00022517"/>
    </source>
</evidence>
<evidence type="ECO:0000256" key="7">
    <source>
        <dbReference type="SAM" id="MobiDB-lite"/>
    </source>
</evidence>
<accession>A0A1I7SEI2</accession>
<dbReference type="Proteomes" id="UP000659654">
    <property type="component" value="Unassembled WGS sequence"/>
</dbReference>
<feature type="domain" description="16S/18S rRNA aminocarboxypropyltransferase Tsr3 C-terminal" evidence="8">
    <location>
        <begin position="111"/>
        <end position="237"/>
    </location>
</feature>
<dbReference type="eggNOG" id="KOG3154">
    <property type="taxonomic scope" value="Eukaryota"/>
</dbReference>
<proteinExistence type="inferred from homology"/>
<dbReference type="GO" id="GO:0106388">
    <property type="term" value="F:rRNA small subunit aminocarboxypropyltransferase activity"/>
    <property type="evidence" value="ECO:0007669"/>
    <property type="project" value="UniProtKB-EC"/>
</dbReference>
<feature type="compositionally biased region" description="Basic and acidic residues" evidence="7">
    <location>
        <begin position="240"/>
        <end position="252"/>
    </location>
</feature>
<gene>
    <name evidence="10" type="ORF">BXYJ_LOCUS8158</name>
</gene>
<dbReference type="EMBL" id="CAJFDI010000004">
    <property type="protein sequence ID" value="CAD5224667.1"/>
    <property type="molecule type" value="Genomic_DNA"/>
</dbReference>
<feature type="region of interest" description="Disordered" evidence="7">
    <location>
        <begin position="1"/>
        <end position="70"/>
    </location>
</feature>
<evidence type="ECO:0000259" key="9">
    <source>
        <dbReference type="Pfam" id="PF04068"/>
    </source>
</evidence>
<keyword evidence="4 6" id="KW-0808">Transferase</keyword>
<keyword evidence="5 6" id="KW-0949">S-adenosyl-L-methionine</keyword>
<dbReference type="GO" id="GO:0030490">
    <property type="term" value="P:maturation of SSU-rRNA"/>
    <property type="evidence" value="ECO:0007669"/>
    <property type="project" value="TreeGrafter"/>
</dbReference>
<feature type="binding site" evidence="6">
    <location>
        <position position="89"/>
    </location>
    <ligand>
        <name>S-adenosyl-L-methionine</name>
        <dbReference type="ChEBI" id="CHEBI:59789"/>
    </ligand>
</feature>
<evidence type="ECO:0000313" key="11">
    <source>
        <dbReference type="EMBL" id="CAG9113516.1"/>
    </source>
</evidence>
<keyword evidence="3 6" id="KW-0698">rRNA processing</keyword>
<evidence type="ECO:0000256" key="1">
    <source>
        <dbReference type="ARBA" id="ARBA00022490"/>
    </source>
</evidence>
<evidence type="ECO:0000259" key="8">
    <source>
        <dbReference type="Pfam" id="PF04034"/>
    </source>
</evidence>
<sequence>MGRNKKRGFGGHNQGNRGDGKGHRRTKEERDLAECSQQVERLDITDESEEDGDSEVENETSSEEENEIPEMPCRIAMFDFNQCDPKRCSGRKLQRHGLMSTIKMGSKFPGLVLSPTGTSTLSPADREFILANGLAVVDCSWNQVEGTPIHRVKANEHRLLPFLIAANPVNYGAPCKLTCAEALAAGLWIINEIPAAEVLMSKFKWGPNFLTLNKEVLEVYRACKDSKDLIAKQNEYLKRIDEEHKRERDRGMDLPPSESESEEEEETDEDEK</sequence>
<evidence type="ECO:0000313" key="14">
    <source>
        <dbReference type="WBParaSite" id="BXY_1144100.1"/>
    </source>
</evidence>
<dbReference type="Pfam" id="PF04068">
    <property type="entry name" value="Fer4_RLI"/>
    <property type="match status" value="1"/>
</dbReference>
<feature type="domain" description="RNase L inhibitor RLI-like possible metal-binding" evidence="9">
    <location>
        <begin position="74"/>
        <end position="107"/>
    </location>
</feature>
<evidence type="ECO:0000313" key="13">
    <source>
        <dbReference type="Proteomes" id="UP000659654"/>
    </source>
</evidence>
<name>A0A1I7SEI2_BURXY</name>
<keyword evidence="13" id="KW-1185">Reference proteome</keyword>
<feature type="binding site" evidence="6">
    <location>
        <position position="160"/>
    </location>
    <ligand>
        <name>S-adenosyl-L-methionine</name>
        <dbReference type="ChEBI" id="CHEBI:59789"/>
    </ligand>
</feature>
<evidence type="ECO:0000256" key="3">
    <source>
        <dbReference type="ARBA" id="ARBA00022552"/>
    </source>
</evidence>
<dbReference type="GO" id="GO:1904047">
    <property type="term" value="F:S-adenosyl-L-methionine binding"/>
    <property type="evidence" value="ECO:0007669"/>
    <property type="project" value="UniProtKB-UniRule"/>
</dbReference>
<protein>
    <recommendedName>
        <fullName evidence="6">18S rRNA aminocarboxypropyltransferase</fullName>
        <ecNumber evidence="6">2.5.1.157</ecNumber>
    </recommendedName>
</protein>
<evidence type="ECO:0000256" key="4">
    <source>
        <dbReference type="ARBA" id="ARBA00022679"/>
    </source>
</evidence>
<reference evidence="11" key="2">
    <citation type="submission" date="2020-08" db="EMBL/GenBank/DDBJ databases">
        <authorList>
            <person name="Kikuchi T."/>
        </authorList>
    </citation>
    <scope>NUCLEOTIDE SEQUENCE</scope>
    <source>
        <strain evidence="10">Ka4C1</strain>
    </source>
</reference>
<evidence type="ECO:0000256" key="5">
    <source>
        <dbReference type="ARBA" id="ARBA00022691"/>
    </source>
</evidence>
<dbReference type="InterPro" id="IPR007177">
    <property type="entry name" value="Tsr3_C"/>
</dbReference>
<dbReference type="AlphaFoldDB" id="A0A1I7SEI2"/>
<comment type="caution">
    <text evidence="6">Lacks conserved residue(s) required for the propagation of feature annotation.</text>
</comment>
<feature type="compositionally biased region" description="Basic and acidic residues" evidence="7">
    <location>
        <begin position="18"/>
        <end position="33"/>
    </location>
</feature>
<feature type="compositionally biased region" description="Acidic residues" evidence="7">
    <location>
        <begin position="259"/>
        <end position="272"/>
    </location>
</feature>
<dbReference type="NCBIfam" id="NF002621">
    <property type="entry name" value="PRK02287.1"/>
    <property type="match status" value="1"/>
</dbReference>
<dbReference type="EC" id="2.5.1.157" evidence="6"/>
<comment type="similarity">
    <text evidence="6">Belongs to the TDD superfamily. TSR3 family.</text>
</comment>
<comment type="function">
    <text evidence="6">Aminocarboxypropyltransferase that catalyzes the aminocarboxypropyl transfer on pseudouridine in 18S rRNA. It constitutes the last step in biosynthesis of the hypermodified N1-methyl-N3-(3-amino-3-carboxypropyl) pseudouridine (m1acp3-Psi).</text>
</comment>
<dbReference type="PANTHER" id="PTHR20426">
    <property type="entry name" value="RIBOSOME BIOGENESIS PROTEIN TSR3 HOMOLOG"/>
    <property type="match status" value="1"/>
</dbReference>
<keyword evidence="2 6" id="KW-0690">Ribosome biogenesis</keyword>
<dbReference type="SMR" id="A0A1I7SEI2"/>
<feature type="compositionally biased region" description="Acidic residues" evidence="7">
    <location>
        <begin position="45"/>
        <end position="68"/>
    </location>
</feature>
<dbReference type="PANTHER" id="PTHR20426:SF0">
    <property type="entry name" value="18S RRNA AMINOCARBOXYPROPYLTRANSFERASE"/>
    <property type="match status" value="1"/>
</dbReference>
<dbReference type="Pfam" id="PF04034">
    <property type="entry name" value="Ribo_biogen_C"/>
    <property type="match status" value="1"/>
</dbReference>
<dbReference type="OrthoDB" id="10262062at2759"/>
<evidence type="ECO:0000313" key="10">
    <source>
        <dbReference type="EMBL" id="CAD5224667.1"/>
    </source>
</evidence>
<dbReference type="HAMAP" id="MF_01116">
    <property type="entry name" value="TSR3"/>
    <property type="match status" value="1"/>
</dbReference>
<dbReference type="InterPro" id="IPR022968">
    <property type="entry name" value="Tsr3-like"/>
</dbReference>
<reference evidence="14" key="1">
    <citation type="submission" date="2016-11" db="UniProtKB">
        <authorList>
            <consortium name="WormBaseParasite"/>
        </authorList>
    </citation>
    <scope>IDENTIFICATION</scope>
</reference>